<feature type="domain" description="CCHC-type" evidence="4">
    <location>
        <begin position="278"/>
        <end position="291"/>
    </location>
</feature>
<dbReference type="Proteomes" id="UP000595140">
    <property type="component" value="Unassembled WGS sequence"/>
</dbReference>
<sequence>MRAFLKSLGGGVWRSVETGWTEPRKYSDDLTTSRIKPFEEYSRTEVTAAEFNDKALNAIFGAVDSTQYKLISNCDNAKEAWDILEVTHEGDEEVKTAKYQILMTQYENLRMDEKEKITEFHGRVRDIANQAARLNEPIPENKLVLKVLRSLPKEYEMDVKAIRRSHNIKNMTLDALMGILESIELDMAEDSKRRKPDKQIAFPSTKVEDDGELDWSLDEDFQEQLSLFTRQFKKQWIQKRSNQKLEGTSKGPPSKDAKYREAKNTENPNYTKKKGPQCFECGGYGHIQSECANNLKKKRQAFKATWSDDETEDQSDYEESNCAFIASIDPDEEESLEEQLEDLREKWSELLMVNKRNVADKNRLISEVNALKEEIEGLTRKNEKLKGEKSDLLFKINQLKSYQKWIKVAGAEVLDHHSIMAKPPGDMTCIGYTDKGKMPQSLEVKFVKASEHAPLHNDEAYEETPTLSHKLKRRGVNLGIIIRKGSLKNPNRQKHRLELNQRKTKMVRIKHVLPKRCKGKPSLKRKLWAKHRWTRLLAAEESQRTNAHLEPKAAEEDEENLPQPTLGESNMEQPDSRSVDNEVRNVTEGDVILNPIATIPETLYLEYTVTPQKKNMQSKKKEDPLPEKEIPDIVNEEPLIACSDVPFEGVKFTTPASKKQMEKRTRSRWSLRQKAKENQESEGIEEIQTQEVKKKELKRKEKATDDQEESAKKQKTSSPSAKLTTRSQINQRKDAKAEKSPKPGKFSKHLFVSSIASSYMPEIAKKTILPQRSIDVEDFEAKTNLIPVLKKCNLLKSITLPGSYVRKVVQEFYCNLSEGCNIHTDPSYHKVFMRGKTFDLSPTKINQFLNIKPPSSETNVNERQVWTDLTNGERISQSTKSKVPSSIHKSSYAILFRVAAYHWLPTTHMNTVPLCIATLIYKIKHEIPVNLGKIIFDQIMSFAPERAKQNSNGLPYPLLIFQMLKSQKLVVADEEEPAPPLLQVDLRHFEGRHYNDMATREELKTAPAVLQSDFSKTAFIKGEIQLLQEKIEEYKKLIKEAEIKKKKWAIILSSLDTTSDEVAKSQGEKSKMGQMMLQHRGSRVKMIKPLWKKGKAQMQRMITTQMRSQILRLNSTKLLVILHVNLDLDTALEVYSVKKVSVLSSSWPNR</sequence>
<dbReference type="Pfam" id="PF20167">
    <property type="entry name" value="Transposase_32"/>
    <property type="match status" value="1"/>
</dbReference>
<organism evidence="5 6">
    <name type="scientific">Cuscuta campestris</name>
    <dbReference type="NCBI Taxonomy" id="132261"/>
    <lineage>
        <taxon>Eukaryota</taxon>
        <taxon>Viridiplantae</taxon>
        <taxon>Streptophyta</taxon>
        <taxon>Embryophyta</taxon>
        <taxon>Tracheophyta</taxon>
        <taxon>Spermatophyta</taxon>
        <taxon>Magnoliopsida</taxon>
        <taxon>eudicotyledons</taxon>
        <taxon>Gunneridae</taxon>
        <taxon>Pentapetalae</taxon>
        <taxon>asterids</taxon>
        <taxon>lamiids</taxon>
        <taxon>Solanales</taxon>
        <taxon>Convolvulaceae</taxon>
        <taxon>Cuscuteae</taxon>
        <taxon>Cuscuta</taxon>
        <taxon>Cuscuta subgen. Grammica</taxon>
        <taxon>Cuscuta sect. Cleistogrammica</taxon>
    </lineage>
</organism>
<dbReference type="AlphaFoldDB" id="A0A484LJX4"/>
<dbReference type="PROSITE" id="PS50158">
    <property type="entry name" value="ZF_CCHC"/>
    <property type="match status" value="1"/>
</dbReference>
<protein>
    <recommendedName>
        <fullName evidence="4">CCHC-type domain-containing protein</fullName>
    </recommendedName>
</protein>
<gene>
    <name evidence="5" type="ORF">CCAM_LOCUS18383</name>
</gene>
<dbReference type="EMBL" id="OOIL02001568">
    <property type="protein sequence ID" value="VFQ76607.1"/>
    <property type="molecule type" value="Genomic_DNA"/>
</dbReference>
<feature type="compositionally biased region" description="Polar residues" evidence="3">
    <location>
        <begin position="716"/>
        <end position="730"/>
    </location>
</feature>
<feature type="region of interest" description="Disordered" evidence="3">
    <location>
        <begin position="539"/>
        <end position="580"/>
    </location>
</feature>
<keyword evidence="2" id="KW-0175">Coiled coil</keyword>
<keyword evidence="1" id="KW-0863">Zinc-finger</keyword>
<dbReference type="Pfam" id="PF14223">
    <property type="entry name" value="Retrotran_gag_2"/>
    <property type="match status" value="1"/>
</dbReference>
<dbReference type="GO" id="GO:0008270">
    <property type="term" value="F:zinc ion binding"/>
    <property type="evidence" value="ECO:0007669"/>
    <property type="project" value="UniProtKB-KW"/>
</dbReference>
<keyword evidence="6" id="KW-1185">Reference proteome</keyword>
<evidence type="ECO:0000256" key="3">
    <source>
        <dbReference type="SAM" id="MobiDB-lite"/>
    </source>
</evidence>
<dbReference type="InterPro" id="IPR001878">
    <property type="entry name" value="Znf_CCHC"/>
</dbReference>
<feature type="region of interest" description="Disordered" evidence="3">
    <location>
        <begin position="656"/>
        <end position="745"/>
    </location>
</feature>
<keyword evidence="1" id="KW-0862">Zinc</keyword>
<feature type="compositionally biased region" description="Basic and acidic residues" evidence="3">
    <location>
        <begin position="691"/>
        <end position="712"/>
    </location>
</feature>
<feature type="coiled-coil region" evidence="2">
    <location>
        <begin position="333"/>
        <end position="388"/>
    </location>
</feature>
<feature type="region of interest" description="Disordered" evidence="3">
    <location>
        <begin position="239"/>
        <end position="270"/>
    </location>
</feature>
<dbReference type="InterPro" id="IPR036875">
    <property type="entry name" value="Znf_CCHC_sf"/>
</dbReference>
<dbReference type="GO" id="GO:0003676">
    <property type="term" value="F:nucleic acid binding"/>
    <property type="evidence" value="ECO:0007669"/>
    <property type="project" value="InterPro"/>
</dbReference>
<name>A0A484LJX4_9ASTE</name>
<dbReference type="SUPFAM" id="SSF57756">
    <property type="entry name" value="Retrovirus zinc finger-like domains"/>
    <property type="match status" value="1"/>
</dbReference>
<evidence type="ECO:0000313" key="5">
    <source>
        <dbReference type="EMBL" id="VFQ76607.1"/>
    </source>
</evidence>
<dbReference type="InterPro" id="IPR046796">
    <property type="entry name" value="Transposase_32_dom"/>
</dbReference>
<reference evidence="5 6" key="1">
    <citation type="submission" date="2018-04" db="EMBL/GenBank/DDBJ databases">
        <authorList>
            <person name="Vogel A."/>
        </authorList>
    </citation>
    <scope>NUCLEOTIDE SEQUENCE [LARGE SCALE GENOMIC DNA]</scope>
</reference>
<dbReference type="PANTHER" id="PTHR35317">
    <property type="entry name" value="OS04G0629600 PROTEIN"/>
    <property type="match status" value="1"/>
</dbReference>
<accession>A0A484LJX4</accession>
<keyword evidence="1" id="KW-0479">Metal-binding</keyword>
<evidence type="ECO:0000256" key="2">
    <source>
        <dbReference type="SAM" id="Coils"/>
    </source>
</evidence>
<feature type="compositionally biased region" description="Basic and acidic residues" evidence="3">
    <location>
        <begin position="541"/>
        <end position="554"/>
    </location>
</feature>
<feature type="compositionally biased region" description="Polar residues" evidence="3">
    <location>
        <begin position="562"/>
        <end position="573"/>
    </location>
</feature>
<dbReference type="OrthoDB" id="1425037at2759"/>
<feature type="compositionally biased region" description="Basic and acidic residues" evidence="3">
    <location>
        <begin position="253"/>
        <end position="264"/>
    </location>
</feature>
<dbReference type="PANTHER" id="PTHR35317:SF35">
    <property type="entry name" value="DUF4219 DOMAIN-CONTAINING PROTEIN"/>
    <property type="match status" value="1"/>
</dbReference>
<evidence type="ECO:0000256" key="1">
    <source>
        <dbReference type="PROSITE-ProRule" id="PRU00047"/>
    </source>
</evidence>
<proteinExistence type="predicted"/>
<feature type="compositionally biased region" description="Basic and acidic residues" evidence="3">
    <location>
        <begin position="731"/>
        <end position="741"/>
    </location>
</feature>
<evidence type="ECO:0000259" key="4">
    <source>
        <dbReference type="PROSITE" id="PS50158"/>
    </source>
</evidence>
<evidence type="ECO:0000313" key="6">
    <source>
        <dbReference type="Proteomes" id="UP000595140"/>
    </source>
</evidence>